<keyword evidence="6" id="KW-1185">Reference proteome</keyword>
<evidence type="ECO:0000313" key="6">
    <source>
        <dbReference type="Proteomes" id="UP000241890"/>
    </source>
</evidence>
<dbReference type="GO" id="GO:0005654">
    <property type="term" value="C:nucleoplasm"/>
    <property type="evidence" value="ECO:0007669"/>
    <property type="project" value="TreeGrafter"/>
</dbReference>
<dbReference type="InterPro" id="IPR027681">
    <property type="entry name" value="IRSp53/IRTKS/Pinkbar"/>
</dbReference>
<dbReference type="PROSITE" id="PS50002">
    <property type="entry name" value="SH3"/>
    <property type="match status" value="1"/>
</dbReference>
<feature type="region of interest" description="Disordered" evidence="3">
    <location>
        <begin position="82"/>
        <end position="118"/>
    </location>
</feature>
<dbReference type="SMART" id="SM00326">
    <property type="entry name" value="SH3"/>
    <property type="match status" value="1"/>
</dbReference>
<accession>A0A2R5G2V0</accession>
<dbReference type="SUPFAM" id="SSF50044">
    <property type="entry name" value="SH3-domain"/>
    <property type="match status" value="1"/>
</dbReference>
<dbReference type="EMBL" id="BEYU01000007">
    <property type="protein sequence ID" value="GBG24649.1"/>
    <property type="molecule type" value="Genomic_DNA"/>
</dbReference>
<feature type="domain" description="SH3" evidence="4">
    <location>
        <begin position="1"/>
        <end position="54"/>
    </location>
</feature>
<dbReference type="GO" id="GO:0030838">
    <property type="term" value="P:positive regulation of actin filament polymerization"/>
    <property type="evidence" value="ECO:0007669"/>
    <property type="project" value="TreeGrafter"/>
</dbReference>
<gene>
    <name evidence="5" type="ORF">FCC1311_008682</name>
</gene>
<dbReference type="InterPro" id="IPR036028">
    <property type="entry name" value="SH3-like_dom_sf"/>
</dbReference>
<keyword evidence="1 2" id="KW-0728">SH3 domain</keyword>
<feature type="region of interest" description="Disordered" evidence="3">
    <location>
        <begin position="177"/>
        <end position="203"/>
    </location>
</feature>
<dbReference type="Gene3D" id="2.30.30.40">
    <property type="entry name" value="SH3 Domains"/>
    <property type="match status" value="1"/>
</dbReference>
<dbReference type="Pfam" id="PF00018">
    <property type="entry name" value="SH3_1"/>
    <property type="match status" value="1"/>
</dbReference>
<proteinExistence type="predicted"/>
<dbReference type="AlphaFoldDB" id="A0A2R5G2V0"/>
<dbReference type="InParanoid" id="A0A2R5G2V0"/>
<evidence type="ECO:0000313" key="5">
    <source>
        <dbReference type="EMBL" id="GBG24649.1"/>
    </source>
</evidence>
<evidence type="ECO:0000256" key="2">
    <source>
        <dbReference type="PROSITE-ProRule" id="PRU00192"/>
    </source>
</evidence>
<dbReference type="PANTHER" id="PTHR14206">
    <property type="entry name" value="BRAIN-SPECIFIC ANGIOGENESIS INHIBITOR 1-ASSOCIATED PROTEIN 2"/>
    <property type="match status" value="1"/>
</dbReference>
<dbReference type="OrthoDB" id="207120at2759"/>
<dbReference type="InterPro" id="IPR001452">
    <property type="entry name" value="SH3_domain"/>
</dbReference>
<reference evidence="5 6" key="1">
    <citation type="submission" date="2017-12" db="EMBL/GenBank/DDBJ databases">
        <title>Sequencing, de novo assembly and annotation of complete genome of a new Thraustochytrid species, strain FCC1311.</title>
        <authorList>
            <person name="Sedici K."/>
            <person name="Godart F."/>
            <person name="Aiese Cigliano R."/>
            <person name="Sanseverino W."/>
            <person name="Barakat M."/>
            <person name="Ortet P."/>
            <person name="Marechal E."/>
            <person name="Cagnac O."/>
            <person name="Amato A."/>
        </authorList>
    </citation>
    <scope>NUCLEOTIDE SEQUENCE [LARGE SCALE GENOMIC DNA]</scope>
</reference>
<evidence type="ECO:0000256" key="3">
    <source>
        <dbReference type="SAM" id="MobiDB-lite"/>
    </source>
</evidence>
<dbReference type="GO" id="GO:0051017">
    <property type="term" value="P:actin filament bundle assembly"/>
    <property type="evidence" value="ECO:0007669"/>
    <property type="project" value="TreeGrafter"/>
</dbReference>
<dbReference type="Proteomes" id="UP000241890">
    <property type="component" value="Unassembled WGS sequence"/>
</dbReference>
<evidence type="ECO:0000256" key="1">
    <source>
        <dbReference type="ARBA" id="ARBA00022443"/>
    </source>
</evidence>
<dbReference type="CDD" id="cd00174">
    <property type="entry name" value="SH3"/>
    <property type="match status" value="1"/>
</dbReference>
<evidence type="ECO:0000259" key="4">
    <source>
        <dbReference type="PROSITE" id="PS50002"/>
    </source>
</evidence>
<dbReference type="GO" id="GO:0051764">
    <property type="term" value="P:actin crosslink formation"/>
    <property type="evidence" value="ECO:0007669"/>
    <property type="project" value="TreeGrafter"/>
</dbReference>
<dbReference type="GO" id="GO:0005829">
    <property type="term" value="C:cytosol"/>
    <property type="evidence" value="ECO:0007669"/>
    <property type="project" value="TreeGrafter"/>
</dbReference>
<name>A0A2R5G2V0_9STRA</name>
<organism evidence="5 6">
    <name type="scientific">Hondaea fermentalgiana</name>
    <dbReference type="NCBI Taxonomy" id="2315210"/>
    <lineage>
        <taxon>Eukaryota</taxon>
        <taxon>Sar</taxon>
        <taxon>Stramenopiles</taxon>
        <taxon>Bigyra</taxon>
        <taxon>Labyrinthulomycetes</taxon>
        <taxon>Thraustochytrida</taxon>
        <taxon>Thraustochytriidae</taxon>
        <taxon>Hondaea</taxon>
    </lineage>
</organism>
<comment type="caution">
    <text evidence="5">The sequence shown here is derived from an EMBL/GenBank/DDBJ whole genome shotgun (WGS) entry which is preliminary data.</text>
</comment>
<protein>
    <submittedName>
        <fullName evidence="5">Abnormal spindle-like microcephaly-associated protein-like</fullName>
    </submittedName>
</protein>
<dbReference type="PANTHER" id="PTHR14206:SF7">
    <property type="entry name" value="INSULIN RECEPTOR SUBSTRATE 53 KDA, ISOFORM A"/>
    <property type="match status" value="1"/>
</dbReference>
<feature type="compositionally biased region" description="Basic residues" evidence="3">
    <location>
        <begin position="95"/>
        <end position="104"/>
    </location>
</feature>
<feature type="region of interest" description="Disordered" evidence="3">
    <location>
        <begin position="219"/>
        <end position="247"/>
    </location>
</feature>
<feature type="region of interest" description="Disordered" evidence="3">
    <location>
        <begin position="265"/>
        <end position="297"/>
    </location>
</feature>
<sequence length="348" mass="40174">MHPLDAAEPLDLSFQRGEIIKVLRESEDGWNYGENLSTHQKGYFPINFVSPCGTPEEEAAREDDALQAGKMAADLAEAICEDASQEKQPTSRLQTKQRKQKQQKSRQAAIRSLSGTEYNTKYKSRHQIRVAKLRVQQPPKCNQCDGDKSRDAMCKNQRLPRNYNLQDVVKLRGAMFKSRRLPPKYNQSDGDKSRDAMCKNQRLPRNYRLRDVVKLRGAMFKSRRLPPKYNQSDGDKSRDAMCKNQRLPRNYRLRDLAKLRGETSRTKLKPQPNRKPYVADRSRGATCKNPKLPQNYSQRDAGKLRDAMFKSPKLQRKCNRCDADKLRGDLSRKKLEPQPKCKLYVADS</sequence>